<dbReference type="Pfam" id="PF00117">
    <property type="entry name" value="GATase"/>
    <property type="match status" value="1"/>
</dbReference>
<dbReference type="CDD" id="cd01741">
    <property type="entry name" value="GATase1_1"/>
    <property type="match status" value="1"/>
</dbReference>
<feature type="domain" description="Glutamine amidotransferase" evidence="1">
    <location>
        <begin position="85"/>
        <end position="213"/>
    </location>
</feature>
<evidence type="ECO:0000313" key="2">
    <source>
        <dbReference type="EMBL" id="SVA28703.1"/>
    </source>
</evidence>
<dbReference type="AlphaFoldDB" id="A0A381UPF5"/>
<dbReference type="Gene3D" id="3.40.50.880">
    <property type="match status" value="1"/>
</dbReference>
<dbReference type="EMBL" id="UINC01006631">
    <property type="protein sequence ID" value="SVA28703.1"/>
    <property type="molecule type" value="Genomic_DNA"/>
</dbReference>
<gene>
    <name evidence="2" type="ORF">METZ01_LOCUS81557</name>
</gene>
<dbReference type="GO" id="GO:0005829">
    <property type="term" value="C:cytosol"/>
    <property type="evidence" value="ECO:0007669"/>
    <property type="project" value="TreeGrafter"/>
</dbReference>
<dbReference type="PANTHER" id="PTHR42695:SF5">
    <property type="entry name" value="GLUTAMINE AMIDOTRANSFERASE YLR126C-RELATED"/>
    <property type="match status" value="1"/>
</dbReference>
<dbReference type="PROSITE" id="PS51273">
    <property type="entry name" value="GATASE_TYPE_1"/>
    <property type="match status" value="1"/>
</dbReference>
<accession>A0A381UPF5</accession>
<dbReference type="InterPro" id="IPR029062">
    <property type="entry name" value="Class_I_gatase-like"/>
</dbReference>
<dbReference type="InterPro" id="IPR044992">
    <property type="entry name" value="ChyE-like"/>
</dbReference>
<name>A0A381UPF5_9ZZZZ</name>
<proteinExistence type="predicted"/>
<reference evidence="2" key="1">
    <citation type="submission" date="2018-05" db="EMBL/GenBank/DDBJ databases">
        <authorList>
            <person name="Lanie J.A."/>
            <person name="Ng W.-L."/>
            <person name="Kazmierczak K.M."/>
            <person name="Andrzejewski T.M."/>
            <person name="Davidsen T.M."/>
            <person name="Wayne K.J."/>
            <person name="Tettelin H."/>
            <person name="Glass J.I."/>
            <person name="Rusch D."/>
            <person name="Podicherti R."/>
            <person name="Tsui H.-C.T."/>
            <person name="Winkler M.E."/>
        </authorList>
    </citation>
    <scope>NUCLEOTIDE SEQUENCE</scope>
</reference>
<dbReference type="SUPFAM" id="SSF52317">
    <property type="entry name" value="Class I glutamine amidotransferase-like"/>
    <property type="match status" value="1"/>
</dbReference>
<dbReference type="PANTHER" id="PTHR42695">
    <property type="entry name" value="GLUTAMINE AMIDOTRANSFERASE YLR126C-RELATED"/>
    <property type="match status" value="1"/>
</dbReference>
<evidence type="ECO:0000259" key="1">
    <source>
        <dbReference type="Pfam" id="PF00117"/>
    </source>
</evidence>
<dbReference type="InterPro" id="IPR017926">
    <property type="entry name" value="GATASE"/>
</dbReference>
<sequence>MTNKTAPRFLIIDGYTKDARQQLQTGGASLAADLYTGMLDHCGPAGTECDVIFPADPGASLPIGASIRDYDGVAWTGCSSCVFSGEPDVALQIEFARECFRQGVPAFGSCWAAQIAVVAAGGQVALNPKGREMGIARAITLSHEGREHPLYEGKPGMFDAFTSHDDEVTVLPDGAVRLAGNDFTRVQSVGVKQGGTEFWGLQYHPEYNLHEMARLMFCRLEKLVKLKLFADEAAGLAHIDQLEALYVDPSRADIASALGLNPDVMDESLRTVEVRNWINHLVLPSMSR</sequence>
<protein>
    <recommendedName>
        <fullName evidence="1">Glutamine amidotransferase domain-containing protein</fullName>
    </recommendedName>
</protein>
<organism evidence="2">
    <name type="scientific">marine metagenome</name>
    <dbReference type="NCBI Taxonomy" id="408172"/>
    <lineage>
        <taxon>unclassified sequences</taxon>
        <taxon>metagenomes</taxon>
        <taxon>ecological metagenomes</taxon>
    </lineage>
</organism>